<dbReference type="EMBL" id="CP033116">
    <property type="protein sequence ID" value="QFY56177.1"/>
    <property type="molecule type" value="Genomic_DNA"/>
</dbReference>
<name>A0AA91TZY4_9GAMM</name>
<sequence>MWVFGYGSLMTDGWEKGFDCTQRVTAELKGYRRAFNKASVTNWGTRDCPCPTLNLVPEASANSLGIAFEFTEVRRGEVEAYLAKREGKNFKLSNLEVIADGSGAVQALVPLYAGKNIIQSHDMRTAIELACHAKGSSGKCSDYILNISEQLKMLGINDPAVTEMREILCKAPSG</sequence>
<dbReference type="RefSeq" id="WP_096348031.1">
    <property type="nucleotide sequence ID" value="NZ_CP033116.1"/>
</dbReference>
<proteinExistence type="predicted"/>
<keyword evidence="2" id="KW-0456">Lyase</keyword>
<reference evidence="3 5" key="1">
    <citation type="submission" date="2017-09" db="EMBL/GenBank/DDBJ databases">
        <title>Bacterial and phytoplankton interrelationship in Kongsfjorden, an Arctic fjord.</title>
        <authorList>
            <person name="Sinha R."/>
            <person name="Krishnan K."/>
        </authorList>
    </citation>
    <scope>NUCLEOTIDE SEQUENCE [LARGE SCALE GENOMIC DNA]</scope>
    <source>
        <strain evidence="3 5">58</strain>
    </source>
</reference>
<dbReference type="Proteomes" id="UP000243750">
    <property type="component" value="Unassembled WGS sequence"/>
</dbReference>
<dbReference type="Proteomes" id="UP000344571">
    <property type="component" value="Chromosome"/>
</dbReference>
<evidence type="ECO:0000256" key="1">
    <source>
        <dbReference type="ARBA" id="ARBA00012344"/>
    </source>
</evidence>
<dbReference type="Gene3D" id="3.10.490.10">
    <property type="entry name" value="Gamma-glutamyl cyclotransferase-like"/>
    <property type="match status" value="1"/>
</dbReference>
<accession>A0AA91TZY4</accession>
<dbReference type="Pfam" id="PF04752">
    <property type="entry name" value="ChaC"/>
    <property type="match status" value="1"/>
</dbReference>
<gene>
    <name evidence="3" type="ORF">CO192_18555</name>
    <name evidence="4" type="ORF">EAO82_07245</name>
</gene>
<dbReference type="CDD" id="cd06661">
    <property type="entry name" value="GGCT_like"/>
    <property type="match status" value="1"/>
</dbReference>
<dbReference type="EC" id="4.3.2.7" evidence="1"/>
<evidence type="ECO:0000313" key="5">
    <source>
        <dbReference type="Proteomes" id="UP000243750"/>
    </source>
</evidence>
<evidence type="ECO:0000313" key="3">
    <source>
        <dbReference type="EMBL" id="PCC97912.1"/>
    </source>
</evidence>
<dbReference type="PANTHER" id="PTHR12192">
    <property type="entry name" value="CATION TRANSPORT PROTEIN CHAC-RELATED"/>
    <property type="match status" value="1"/>
</dbReference>
<organism evidence="3 5">
    <name type="scientific">Halopseudomonas pelagia</name>
    <dbReference type="NCBI Taxonomy" id="553151"/>
    <lineage>
        <taxon>Bacteria</taxon>
        <taxon>Pseudomonadati</taxon>
        <taxon>Pseudomonadota</taxon>
        <taxon>Gammaproteobacteria</taxon>
        <taxon>Pseudomonadales</taxon>
        <taxon>Pseudomonadaceae</taxon>
        <taxon>Halopseudomonas</taxon>
    </lineage>
</organism>
<dbReference type="EMBL" id="NWMT01000237">
    <property type="protein sequence ID" value="PCC97912.1"/>
    <property type="molecule type" value="Genomic_DNA"/>
</dbReference>
<dbReference type="InterPro" id="IPR006840">
    <property type="entry name" value="ChaC"/>
</dbReference>
<dbReference type="GO" id="GO:0005737">
    <property type="term" value="C:cytoplasm"/>
    <property type="evidence" value="ECO:0007669"/>
    <property type="project" value="TreeGrafter"/>
</dbReference>
<evidence type="ECO:0000313" key="4">
    <source>
        <dbReference type="EMBL" id="QFY56177.1"/>
    </source>
</evidence>
<dbReference type="PANTHER" id="PTHR12192:SF2">
    <property type="entry name" value="GLUTATHIONE-SPECIFIC GAMMA-GLUTAMYLCYCLOTRANSFERASE 2"/>
    <property type="match status" value="1"/>
</dbReference>
<dbReference type="AlphaFoldDB" id="A0AA91TZY4"/>
<dbReference type="InterPro" id="IPR013024">
    <property type="entry name" value="GGCT-like"/>
</dbReference>
<protein>
    <recommendedName>
        <fullName evidence="1">glutathione-specific gamma-glutamylcyclotransferase</fullName>
        <ecNumber evidence="1">4.3.2.7</ecNumber>
    </recommendedName>
</protein>
<dbReference type="GO" id="GO:0061928">
    <property type="term" value="F:glutathione specific gamma-glutamylcyclotransferase activity"/>
    <property type="evidence" value="ECO:0007669"/>
    <property type="project" value="UniProtKB-EC"/>
</dbReference>
<evidence type="ECO:0000256" key="2">
    <source>
        <dbReference type="ARBA" id="ARBA00023239"/>
    </source>
</evidence>
<reference evidence="4 6" key="2">
    <citation type="submission" date="2018-10" db="EMBL/GenBank/DDBJ databases">
        <title>Complete genome sequence of Pseudomonas pelagia strain Kongs-67.</title>
        <authorList>
            <person name="Sinha R.K."/>
            <person name="Krishnan K."/>
        </authorList>
    </citation>
    <scope>NUCLEOTIDE SEQUENCE [LARGE SCALE GENOMIC DNA]</scope>
    <source>
        <strain evidence="4 6">Kongs-67</strain>
    </source>
</reference>
<evidence type="ECO:0000313" key="6">
    <source>
        <dbReference type="Proteomes" id="UP000344571"/>
    </source>
</evidence>
<keyword evidence="6" id="KW-1185">Reference proteome</keyword>
<dbReference type="GO" id="GO:0006751">
    <property type="term" value="P:glutathione catabolic process"/>
    <property type="evidence" value="ECO:0007669"/>
    <property type="project" value="InterPro"/>
</dbReference>